<organism evidence="2 3">
    <name type="scientific">Folsomia candida</name>
    <name type="common">Springtail</name>
    <dbReference type="NCBI Taxonomy" id="158441"/>
    <lineage>
        <taxon>Eukaryota</taxon>
        <taxon>Metazoa</taxon>
        <taxon>Ecdysozoa</taxon>
        <taxon>Arthropoda</taxon>
        <taxon>Hexapoda</taxon>
        <taxon>Collembola</taxon>
        <taxon>Entomobryomorpha</taxon>
        <taxon>Isotomoidea</taxon>
        <taxon>Isotomidae</taxon>
        <taxon>Proisotominae</taxon>
        <taxon>Folsomia</taxon>
    </lineage>
</organism>
<evidence type="ECO:0000313" key="2">
    <source>
        <dbReference type="EMBL" id="OXA45092.1"/>
    </source>
</evidence>
<dbReference type="EMBL" id="LNIX01000018">
    <property type="protein sequence ID" value="OXA45092.1"/>
    <property type="molecule type" value="Genomic_DNA"/>
</dbReference>
<reference evidence="2 3" key="1">
    <citation type="submission" date="2015-12" db="EMBL/GenBank/DDBJ databases">
        <title>The genome of Folsomia candida.</title>
        <authorList>
            <person name="Faddeeva A."/>
            <person name="Derks M.F."/>
            <person name="Anvar Y."/>
            <person name="Smit S."/>
            <person name="Van Straalen N."/>
            <person name="Roelofs D."/>
        </authorList>
    </citation>
    <scope>NUCLEOTIDE SEQUENCE [LARGE SCALE GENOMIC DNA]</scope>
    <source>
        <strain evidence="2 3">VU population</strain>
        <tissue evidence="2">Whole body</tissue>
    </source>
</reference>
<name>A0A226DHR5_FOLCA</name>
<comment type="caution">
    <text evidence="2">The sequence shown here is derived from an EMBL/GenBank/DDBJ whole genome shotgun (WGS) entry which is preliminary data.</text>
</comment>
<keyword evidence="1" id="KW-0812">Transmembrane</keyword>
<dbReference type="Proteomes" id="UP000198287">
    <property type="component" value="Unassembled WGS sequence"/>
</dbReference>
<keyword evidence="1" id="KW-1133">Transmembrane helix</keyword>
<sequence>MTLQIPRFPQFDDGLTPSYFTNPVNLNHNVINLAVIIVTNIANITLKNSECLKATKSPSTLLIGLNLQPGLDIILISVLLPLLLSRPLIQLVPQISPTFIQALPPSSNCLRIGHLVFSEYNAISYSSKIDDFFAKSQTIVLDYYKISQNNIIRSQRAKNRHHMFVKVVLNKLNLSIDACPQIKKPDENHLHFSVSSYLEKNRLLRTSSLVHSREKFSLVFASAKVEKYTGLITPLVKPVGFVVILVTIGHIFVLVAIFEIYGRLWSKIWDCSRKNYPYFGAVAMLLIRSQMEQCVDPKSILRRRSDLSTMYCGSLLFNLIVLSTYRGNLIPTLMAPTDTTHLTTWKELSLDPKPVVAISTKGRLGQNLNVRKLLEDKLFTENEKTREIFKSLGTKYNTSFIPKLVDILEGRYNILEDGAVLLTALEIMEDRYGWTKYGVGRETITNPEFWAVGYNAPKFGQILALISNLAQTGITDHFSKEQSIVEHIIVHRLLEMLLARVLKSGEDDEEKSGDDEEEDEEDVAMRVEKRRLQSAWKSMIDANIIPKKLRIANFFGILILCAACSVLSLGFFISEIWTRPIYKS</sequence>
<evidence type="ECO:0000313" key="3">
    <source>
        <dbReference type="Proteomes" id="UP000198287"/>
    </source>
</evidence>
<feature type="transmembrane region" description="Helical" evidence="1">
    <location>
        <begin position="551"/>
        <end position="573"/>
    </location>
</feature>
<protein>
    <submittedName>
        <fullName evidence="2">Uncharacterized protein</fullName>
    </submittedName>
</protein>
<keyword evidence="1" id="KW-0472">Membrane</keyword>
<dbReference type="AlphaFoldDB" id="A0A226DHR5"/>
<gene>
    <name evidence="2" type="ORF">Fcan01_20365</name>
</gene>
<feature type="transmembrane region" description="Helical" evidence="1">
    <location>
        <begin position="239"/>
        <end position="258"/>
    </location>
</feature>
<accession>A0A226DHR5</accession>
<keyword evidence="3" id="KW-1185">Reference proteome</keyword>
<evidence type="ECO:0000256" key="1">
    <source>
        <dbReference type="SAM" id="Phobius"/>
    </source>
</evidence>
<proteinExistence type="predicted"/>